<dbReference type="InterPro" id="IPR000086">
    <property type="entry name" value="NUDIX_hydrolase_dom"/>
</dbReference>
<feature type="domain" description="Nudix hydrolase" evidence="3">
    <location>
        <begin position="39"/>
        <end position="170"/>
    </location>
</feature>
<dbReference type="InterPro" id="IPR020084">
    <property type="entry name" value="NUDIX_hydrolase_CS"/>
</dbReference>
<protein>
    <submittedName>
        <fullName evidence="4">NUDIX hydrolase</fullName>
    </submittedName>
</protein>
<dbReference type="FunFam" id="3.90.79.10:FF:000024">
    <property type="entry name" value="ADP-ribose pyrophosphatase"/>
    <property type="match status" value="1"/>
</dbReference>
<evidence type="ECO:0000313" key="5">
    <source>
        <dbReference type="Proteomes" id="UP001139006"/>
    </source>
</evidence>
<evidence type="ECO:0000313" key="4">
    <source>
        <dbReference type="EMBL" id="MCP0886486.1"/>
    </source>
</evidence>
<name>A0A9X2JLV9_9LACO</name>
<comment type="caution">
    <text evidence="4">The sequence shown here is derived from an EMBL/GenBank/DDBJ whole genome shotgun (WGS) entry which is preliminary data.</text>
</comment>
<evidence type="ECO:0000256" key="2">
    <source>
        <dbReference type="ARBA" id="ARBA00022801"/>
    </source>
</evidence>
<gene>
    <name evidence="4" type="ORF">LB941_03930</name>
</gene>
<sequence length="178" mass="20491">MEFEEKVTDIKHLYEGNFVKLDLETVVLPNNEKATREIIRHPGAVGIVAITPEEKIVLIRQWRAPLRKITLEIPAGKIEKGEHPDQTAVRELNEETRFTADTLERVNEFYTSPGFADEKMYLYHASGLHVAKTKLPQDEDEFLQLEELTIKEVQEQIANGTICDSKTLIAIMLWQMMK</sequence>
<keyword evidence="2 4" id="KW-0378">Hydrolase</keyword>
<dbReference type="AlphaFoldDB" id="A0A9X2JLV9"/>
<accession>A0A9X2JLV9</accession>
<dbReference type="RefSeq" id="WP_253359646.1">
    <property type="nucleotide sequence ID" value="NZ_JAIULA010000005.1"/>
</dbReference>
<dbReference type="Gene3D" id="3.90.79.10">
    <property type="entry name" value="Nucleoside Triphosphate Pyrophosphohydrolase"/>
    <property type="match status" value="1"/>
</dbReference>
<dbReference type="PROSITE" id="PS51462">
    <property type="entry name" value="NUDIX"/>
    <property type="match status" value="1"/>
</dbReference>
<dbReference type="PANTHER" id="PTHR11839">
    <property type="entry name" value="UDP/ADP-SUGAR PYROPHOSPHATASE"/>
    <property type="match status" value="1"/>
</dbReference>
<dbReference type="Pfam" id="PF00293">
    <property type="entry name" value="NUDIX"/>
    <property type="match status" value="1"/>
</dbReference>
<dbReference type="GO" id="GO:0019693">
    <property type="term" value="P:ribose phosphate metabolic process"/>
    <property type="evidence" value="ECO:0007669"/>
    <property type="project" value="TreeGrafter"/>
</dbReference>
<dbReference type="Proteomes" id="UP001139006">
    <property type="component" value="Unassembled WGS sequence"/>
</dbReference>
<dbReference type="SUPFAM" id="SSF55811">
    <property type="entry name" value="Nudix"/>
    <property type="match status" value="1"/>
</dbReference>
<keyword evidence="5" id="KW-1185">Reference proteome</keyword>
<organism evidence="4 5">
    <name type="scientific">Ligilactobacillus ubinensis</name>
    <dbReference type="NCBI Taxonomy" id="2876789"/>
    <lineage>
        <taxon>Bacteria</taxon>
        <taxon>Bacillati</taxon>
        <taxon>Bacillota</taxon>
        <taxon>Bacilli</taxon>
        <taxon>Lactobacillales</taxon>
        <taxon>Lactobacillaceae</taxon>
        <taxon>Ligilactobacillus</taxon>
    </lineage>
</organism>
<dbReference type="PROSITE" id="PS00893">
    <property type="entry name" value="NUDIX_BOX"/>
    <property type="match status" value="1"/>
</dbReference>
<dbReference type="EMBL" id="JAIULA010000005">
    <property type="protein sequence ID" value="MCP0886486.1"/>
    <property type="molecule type" value="Genomic_DNA"/>
</dbReference>
<proteinExistence type="predicted"/>
<dbReference type="GO" id="GO:0016787">
    <property type="term" value="F:hydrolase activity"/>
    <property type="evidence" value="ECO:0007669"/>
    <property type="project" value="UniProtKB-KW"/>
</dbReference>
<dbReference type="PANTHER" id="PTHR11839:SF18">
    <property type="entry name" value="NUDIX HYDROLASE DOMAIN-CONTAINING PROTEIN"/>
    <property type="match status" value="1"/>
</dbReference>
<evidence type="ECO:0000256" key="1">
    <source>
        <dbReference type="ARBA" id="ARBA00001946"/>
    </source>
</evidence>
<dbReference type="CDD" id="cd03424">
    <property type="entry name" value="NUDIX_ADPRase_Nudt5_UGPPase_Nudt14"/>
    <property type="match status" value="1"/>
</dbReference>
<dbReference type="GO" id="GO:0006753">
    <property type="term" value="P:nucleoside phosphate metabolic process"/>
    <property type="evidence" value="ECO:0007669"/>
    <property type="project" value="TreeGrafter"/>
</dbReference>
<dbReference type="InterPro" id="IPR015797">
    <property type="entry name" value="NUDIX_hydrolase-like_dom_sf"/>
</dbReference>
<evidence type="ECO:0000259" key="3">
    <source>
        <dbReference type="PROSITE" id="PS51462"/>
    </source>
</evidence>
<dbReference type="GO" id="GO:0005829">
    <property type="term" value="C:cytosol"/>
    <property type="evidence" value="ECO:0007669"/>
    <property type="project" value="TreeGrafter"/>
</dbReference>
<comment type="cofactor">
    <cofactor evidence="1">
        <name>Mg(2+)</name>
        <dbReference type="ChEBI" id="CHEBI:18420"/>
    </cofactor>
</comment>
<reference evidence="4 5" key="1">
    <citation type="journal article" date="2023" name="Int. J. Syst. Evol. Microbiol.">
        <title>Ligilactobacillus ubinensis sp. nov., a novel species isolated from the wild ferment of a durian fruit (Durio zibethinus).</title>
        <authorList>
            <person name="Heng Y.C."/>
            <person name="Menon N."/>
            <person name="Chen B."/>
            <person name="Loo B.Z.L."/>
            <person name="Wong G.W.J."/>
            <person name="Lim A.C.H."/>
            <person name="Silvaraju S."/>
            <person name="Kittelmann S."/>
        </authorList>
    </citation>
    <scope>NUCLEOTIDE SEQUENCE [LARGE SCALE GENOMIC DNA]</scope>
    <source>
        <strain evidence="4 5">WILCCON 0076</strain>
    </source>
</reference>